<keyword evidence="1" id="KW-0175">Coiled coil</keyword>
<accession>A0A0C9VID0</accession>
<dbReference type="OrthoDB" id="5411773at2759"/>
<reference evidence="3 4" key="1">
    <citation type="submission" date="2014-06" db="EMBL/GenBank/DDBJ databases">
        <title>Evolutionary Origins and Diversification of the Mycorrhizal Mutualists.</title>
        <authorList>
            <consortium name="DOE Joint Genome Institute"/>
            <consortium name="Mycorrhizal Genomics Consortium"/>
            <person name="Kohler A."/>
            <person name="Kuo A."/>
            <person name="Nagy L.G."/>
            <person name="Floudas D."/>
            <person name="Copeland A."/>
            <person name="Barry K.W."/>
            <person name="Cichocki N."/>
            <person name="Veneault-Fourrey C."/>
            <person name="LaButti K."/>
            <person name="Lindquist E.A."/>
            <person name="Lipzen A."/>
            <person name="Lundell T."/>
            <person name="Morin E."/>
            <person name="Murat C."/>
            <person name="Riley R."/>
            <person name="Ohm R."/>
            <person name="Sun H."/>
            <person name="Tunlid A."/>
            <person name="Henrissat B."/>
            <person name="Grigoriev I.V."/>
            <person name="Hibbett D.S."/>
            <person name="Martin F."/>
        </authorList>
    </citation>
    <scope>NUCLEOTIDE SEQUENCE [LARGE SCALE GENOMIC DNA]</scope>
    <source>
        <strain evidence="3 4">SS14</strain>
    </source>
</reference>
<dbReference type="AlphaFoldDB" id="A0A0C9VID0"/>
<keyword evidence="4" id="KW-1185">Reference proteome</keyword>
<organism evidence="3 4">
    <name type="scientific">Sphaerobolus stellatus (strain SS14)</name>
    <dbReference type="NCBI Taxonomy" id="990650"/>
    <lineage>
        <taxon>Eukaryota</taxon>
        <taxon>Fungi</taxon>
        <taxon>Dikarya</taxon>
        <taxon>Basidiomycota</taxon>
        <taxon>Agaricomycotina</taxon>
        <taxon>Agaricomycetes</taxon>
        <taxon>Phallomycetidae</taxon>
        <taxon>Geastrales</taxon>
        <taxon>Sphaerobolaceae</taxon>
        <taxon>Sphaerobolus</taxon>
    </lineage>
</organism>
<gene>
    <name evidence="3" type="ORF">M422DRAFT_48719</name>
</gene>
<feature type="compositionally biased region" description="Polar residues" evidence="2">
    <location>
        <begin position="171"/>
        <end position="181"/>
    </location>
</feature>
<evidence type="ECO:0000313" key="4">
    <source>
        <dbReference type="Proteomes" id="UP000054279"/>
    </source>
</evidence>
<evidence type="ECO:0000256" key="1">
    <source>
        <dbReference type="SAM" id="Coils"/>
    </source>
</evidence>
<sequence length="221" mass="25192">MALNSEQSLRKATESILGIITREREAQASYIKSLIRERDEAQSEARKATTEAYMYKQESERYKAEVDDLREQLVKTRARFNLTIVPVNDEKISLEGTSSTNTFKRLNVNSTPDISMKTSHQYYTDTPSNTIALLGSLSYSAANITPQKHLQEFVNNTESPDVDSSPLPRTPFQQRTLSQHTPLARTADVNYNYSPSETWCYCDGGEYGEVWEPYFTSCYSH</sequence>
<dbReference type="Proteomes" id="UP000054279">
    <property type="component" value="Unassembled WGS sequence"/>
</dbReference>
<dbReference type="HOGENOM" id="CLU_1251380_0_0_1"/>
<dbReference type="EMBL" id="KN837138">
    <property type="protein sequence ID" value="KIJ41242.1"/>
    <property type="molecule type" value="Genomic_DNA"/>
</dbReference>
<evidence type="ECO:0000256" key="2">
    <source>
        <dbReference type="SAM" id="MobiDB-lite"/>
    </source>
</evidence>
<protein>
    <submittedName>
        <fullName evidence="3">Uncharacterized protein</fullName>
    </submittedName>
</protein>
<dbReference type="InterPro" id="IPR027267">
    <property type="entry name" value="AH/BAR_dom_sf"/>
</dbReference>
<name>A0A0C9VID0_SPHS4</name>
<feature type="region of interest" description="Disordered" evidence="2">
    <location>
        <begin position="156"/>
        <end position="181"/>
    </location>
</feature>
<feature type="coiled-coil region" evidence="1">
    <location>
        <begin position="31"/>
        <end position="79"/>
    </location>
</feature>
<evidence type="ECO:0000313" key="3">
    <source>
        <dbReference type="EMBL" id="KIJ41242.1"/>
    </source>
</evidence>
<proteinExistence type="predicted"/>
<dbReference type="SUPFAM" id="SSF103657">
    <property type="entry name" value="BAR/IMD domain-like"/>
    <property type="match status" value="1"/>
</dbReference>